<gene>
    <name evidence="4" type="ORF">EZV62_008094</name>
</gene>
<dbReference type="GO" id="GO:0016020">
    <property type="term" value="C:membrane"/>
    <property type="evidence" value="ECO:0007669"/>
    <property type="project" value="UniProtKB-SubCell"/>
</dbReference>
<reference evidence="5" key="1">
    <citation type="journal article" date="2019" name="Gigascience">
        <title>De novo genome assembly of the endangered Acer yangbiense, a plant species with extremely small populations endemic to Yunnan Province, China.</title>
        <authorList>
            <person name="Yang J."/>
            <person name="Wariss H.M."/>
            <person name="Tao L."/>
            <person name="Zhang R."/>
            <person name="Yun Q."/>
            <person name="Hollingsworth P."/>
            <person name="Dao Z."/>
            <person name="Luo G."/>
            <person name="Guo H."/>
            <person name="Ma Y."/>
            <person name="Sun W."/>
        </authorList>
    </citation>
    <scope>NUCLEOTIDE SEQUENCE [LARGE SCALE GENOMIC DNA]</scope>
    <source>
        <strain evidence="5">cv. Malutang</strain>
    </source>
</reference>
<organism evidence="4 5">
    <name type="scientific">Acer yangbiense</name>
    <dbReference type="NCBI Taxonomy" id="1000413"/>
    <lineage>
        <taxon>Eukaryota</taxon>
        <taxon>Viridiplantae</taxon>
        <taxon>Streptophyta</taxon>
        <taxon>Embryophyta</taxon>
        <taxon>Tracheophyta</taxon>
        <taxon>Spermatophyta</taxon>
        <taxon>Magnoliopsida</taxon>
        <taxon>eudicotyledons</taxon>
        <taxon>Gunneridae</taxon>
        <taxon>Pentapetalae</taxon>
        <taxon>rosids</taxon>
        <taxon>malvids</taxon>
        <taxon>Sapindales</taxon>
        <taxon>Sapindaceae</taxon>
        <taxon>Hippocastanoideae</taxon>
        <taxon>Acereae</taxon>
        <taxon>Acer</taxon>
    </lineage>
</organism>
<evidence type="ECO:0008006" key="6">
    <source>
        <dbReference type="Google" id="ProtNLM"/>
    </source>
</evidence>
<dbReference type="PANTHER" id="PTHR47985">
    <property type="entry name" value="OS07G0668900 PROTEIN"/>
    <property type="match status" value="1"/>
</dbReference>
<keyword evidence="3" id="KW-0472">Membrane</keyword>
<dbReference type="InterPro" id="IPR011009">
    <property type="entry name" value="Kinase-like_dom_sf"/>
</dbReference>
<keyword evidence="2" id="KW-0418">Kinase</keyword>
<evidence type="ECO:0000313" key="4">
    <source>
        <dbReference type="EMBL" id="TXG66819.1"/>
    </source>
</evidence>
<dbReference type="GO" id="GO:0004674">
    <property type="term" value="F:protein serine/threonine kinase activity"/>
    <property type="evidence" value="ECO:0007669"/>
    <property type="project" value="UniProtKB-KW"/>
</dbReference>
<dbReference type="OrthoDB" id="4062651at2759"/>
<accession>A0A5C7ID59</accession>
<evidence type="ECO:0000256" key="2">
    <source>
        <dbReference type="ARBA" id="ARBA00022527"/>
    </source>
</evidence>
<evidence type="ECO:0000313" key="5">
    <source>
        <dbReference type="Proteomes" id="UP000323000"/>
    </source>
</evidence>
<evidence type="ECO:0000256" key="3">
    <source>
        <dbReference type="ARBA" id="ARBA00023136"/>
    </source>
</evidence>
<comment type="subcellular location">
    <subcellularLocation>
        <location evidence="1">Membrane</location>
    </subcellularLocation>
</comment>
<keyword evidence="5" id="KW-1185">Reference proteome</keyword>
<name>A0A5C7ID59_9ROSI</name>
<keyword evidence="2" id="KW-0808">Transferase</keyword>
<keyword evidence="2" id="KW-0723">Serine/threonine-protein kinase</keyword>
<comment type="caution">
    <text evidence="4">The sequence shown here is derived from an EMBL/GenBank/DDBJ whole genome shotgun (WGS) entry which is preliminary data.</text>
</comment>
<dbReference type="Proteomes" id="UP000323000">
    <property type="component" value="Chromosome 3"/>
</dbReference>
<proteinExistence type="predicted"/>
<dbReference type="Gene3D" id="1.10.510.10">
    <property type="entry name" value="Transferase(Phosphotransferase) domain 1"/>
    <property type="match status" value="1"/>
</dbReference>
<sequence>MGQLTKMSNVYSFGVVFLELITGRSTIDQSRTTKEQNLIKWAKPLIMDKENFKLVADPLLEGRYPLKGLHQALAVAAMCIQKKDDMRPKIGDVVTAIEYLINPDIHEKTAKDASMKNDREEVVVQGADAGQIEEGSATVVKMIVVVAVHGGVLVGDVEVGDEGLERDDAVDEGGEEVGAVLDEGAEGKEEEKDVAVVCFIN</sequence>
<dbReference type="SUPFAM" id="SSF56112">
    <property type="entry name" value="Protein kinase-like (PK-like)"/>
    <property type="match status" value="1"/>
</dbReference>
<dbReference type="EMBL" id="VAHF01000003">
    <property type="protein sequence ID" value="TXG66819.1"/>
    <property type="molecule type" value="Genomic_DNA"/>
</dbReference>
<protein>
    <recommendedName>
        <fullName evidence="6">Serine-threonine/tyrosine-protein kinase catalytic domain-containing protein</fullName>
    </recommendedName>
</protein>
<dbReference type="AlphaFoldDB" id="A0A5C7ID59"/>
<evidence type="ECO:0000256" key="1">
    <source>
        <dbReference type="ARBA" id="ARBA00004370"/>
    </source>
</evidence>
<dbReference type="PANTHER" id="PTHR47985:SF37">
    <property type="entry name" value="PROTEIN KINASE SUPERFAMILY PROTEIN"/>
    <property type="match status" value="1"/>
</dbReference>